<dbReference type="InterPro" id="IPR051267">
    <property type="entry name" value="STEAP_metalloreductase"/>
</dbReference>
<dbReference type="Proteomes" id="UP000051451">
    <property type="component" value="Unassembled WGS sequence"/>
</dbReference>
<accession>A0A0R1VII5</accession>
<reference evidence="3 4" key="1">
    <citation type="journal article" date="2015" name="Genome Announc.">
        <title>Expanding the biotechnology potential of lactobacilli through comparative genomics of 213 strains and associated genera.</title>
        <authorList>
            <person name="Sun Z."/>
            <person name="Harris H.M."/>
            <person name="McCann A."/>
            <person name="Guo C."/>
            <person name="Argimon S."/>
            <person name="Zhang W."/>
            <person name="Yang X."/>
            <person name="Jeffery I.B."/>
            <person name="Cooney J.C."/>
            <person name="Kagawa T.F."/>
            <person name="Liu W."/>
            <person name="Song Y."/>
            <person name="Salvetti E."/>
            <person name="Wrobel A."/>
            <person name="Rasinkangas P."/>
            <person name="Parkhill J."/>
            <person name="Rea M.C."/>
            <person name="O'Sullivan O."/>
            <person name="Ritari J."/>
            <person name="Douillard F.P."/>
            <person name="Paul Ross R."/>
            <person name="Yang R."/>
            <person name="Briner A.E."/>
            <person name="Felis G.E."/>
            <person name="de Vos W.M."/>
            <person name="Barrangou R."/>
            <person name="Klaenhammer T.R."/>
            <person name="Caufield P.W."/>
            <person name="Cui Y."/>
            <person name="Zhang H."/>
            <person name="O'Toole P.W."/>
        </authorList>
    </citation>
    <scope>NUCLEOTIDE SEQUENCE [LARGE SCALE GENOMIC DNA]</scope>
    <source>
        <strain evidence="3 4">DSM 18630</strain>
    </source>
</reference>
<protein>
    <submittedName>
        <fullName evidence="3">NADP oxidoreductase coenzyme F420-dependent</fullName>
    </submittedName>
</protein>
<evidence type="ECO:0000259" key="2">
    <source>
        <dbReference type="Pfam" id="PF03807"/>
    </source>
</evidence>
<dbReference type="PANTHER" id="PTHR14239">
    <property type="entry name" value="DUDULIN-RELATED"/>
    <property type="match status" value="1"/>
</dbReference>
<evidence type="ECO:0000313" key="3">
    <source>
        <dbReference type="EMBL" id="KRM05632.1"/>
    </source>
</evidence>
<dbReference type="AlphaFoldDB" id="A0A0R1VII5"/>
<gene>
    <name evidence="3" type="ORF">FC89_GL001336</name>
</gene>
<sequence length="220" mass="23048">MKIGIIGAGKLGTVLGQLAQKAGYQVLISGSGAPSKIELIISVLLPQAKALTTAAVAQQANLIILALPLHQYQTLQPADFAGKIVIDATNYWEPTDGPATELLLPGISSSEMIQQQLKDSQVIKALNHIGYHDLADQALPAGSDNRKAVALAGDHVAAKQQVAEIVNDFGFDPVDIGQLAAGSLLEPGSPVFGASVAREQLQQLIQDYAALKKIDNSKNA</sequence>
<keyword evidence="1" id="KW-0560">Oxidoreductase</keyword>
<name>A0A0R1VII5_9LACO</name>
<feature type="domain" description="Pyrroline-5-carboxylate reductase catalytic N-terminal" evidence="2">
    <location>
        <begin position="2"/>
        <end position="91"/>
    </location>
</feature>
<dbReference type="GeneID" id="98319346"/>
<dbReference type="InterPro" id="IPR036291">
    <property type="entry name" value="NAD(P)-bd_dom_sf"/>
</dbReference>
<dbReference type="EMBL" id="AZGB01000018">
    <property type="protein sequence ID" value="KRM05632.1"/>
    <property type="molecule type" value="Genomic_DNA"/>
</dbReference>
<dbReference type="PATRIC" id="fig|1423750.3.peg.1368"/>
<dbReference type="OrthoDB" id="1523398at2"/>
<dbReference type="RefSeq" id="WP_057872074.1">
    <property type="nucleotide sequence ID" value="NZ_AZGB01000018.1"/>
</dbReference>
<evidence type="ECO:0000313" key="4">
    <source>
        <dbReference type="Proteomes" id="UP000051451"/>
    </source>
</evidence>
<dbReference type="Pfam" id="PF03807">
    <property type="entry name" value="F420_oxidored"/>
    <property type="match status" value="1"/>
</dbReference>
<proteinExistence type="predicted"/>
<dbReference type="InterPro" id="IPR028939">
    <property type="entry name" value="P5C_Rdtase_cat_N"/>
</dbReference>
<dbReference type="Gene3D" id="3.40.50.720">
    <property type="entry name" value="NAD(P)-binding Rossmann-like Domain"/>
    <property type="match status" value="1"/>
</dbReference>
<dbReference type="STRING" id="1423750.FC89_GL001336"/>
<comment type="caution">
    <text evidence="3">The sequence shown here is derived from an EMBL/GenBank/DDBJ whole genome shotgun (WGS) entry which is preliminary data.</text>
</comment>
<dbReference type="SUPFAM" id="SSF51735">
    <property type="entry name" value="NAD(P)-binding Rossmann-fold domains"/>
    <property type="match status" value="1"/>
</dbReference>
<evidence type="ECO:0000256" key="1">
    <source>
        <dbReference type="ARBA" id="ARBA00023002"/>
    </source>
</evidence>
<dbReference type="GO" id="GO:0016491">
    <property type="term" value="F:oxidoreductase activity"/>
    <property type="evidence" value="ECO:0007669"/>
    <property type="project" value="UniProtKB-KW"/>
</dbReference>
<keyword evidence="4" id="KW-1185">Reference proteome</keyword>
<organism evidence="3 4">
    <name type="scientific">Liquorilactobacillus ghanensis DSM 18630</name>
    <dbReference type="NCBI Taxonomy" id="1423750"/>
    <lineage>
        <taxon>Bacteria</taxon>
        <taxon>Bacillati</taxon>
        <taxon>Bacillota</taxon>
        <taxon>Bacilli</taxon>
        <taxon>Lactobacillales</taxon>
        <taxon>Lactobacillaceae</taxon>
        <taxon>Liquorilactobacillus</taxon>
    </lineage>
</organism>